<evidence type="ECO:0000256" key="3">
    <source>
        <dbReference type="ARBA" id="ARBA00022475"/>
    </source>
</evidence>
<dbReference type="PANTHER" id="PTHR46480">
    <property type="entry name" value="F20B24.22"/>
    <property type="match status" value="1"/>
</dbReference>
<dbReference type="AlphaFoldDB" id="A0A4Y7J568"/>
<feature type="transmembrane region" description="Helical" evidence="7">
    <location>
        <begin position="106"/>
        <end position="128"/>
    </location>
</feature>
<organism evidence="8 9">
    <name type="scientific">Papaver somniferum</name>
    <name type="common">Opium poppy</name>
    <dbReference type="NCBI Taxonomy" id="3469"/>
    <lineage>
        <taxon>Eukaryota</taxon>
        <taxon>Viridiplantae</taxon>
        <taxon>Streptophyta</taxon>
        <taxon>Embryophyta</taxon>
        <taxon>Tracheophyta</taxon>
        <taxon>Spermatophyta</taxon>
        <taxon>Magnoliopsida</taxon>
        <taxon>Ranunculales</taxon>
        <taxon>Papaveraceae</taxon>
        <taxon>Papaveroideae</taxon>
        <taxon>Papaver</taxon>
    </lineage>
</organism>
<dbReference type="STRING" id="3469.A0A4Y7J568"/>
<dbReference type="EMBL" id="CM010717">
    <property type="protein sequence ID" value="RZC56284.1"/>
    <property type="molecule type" value="Genomic_DNA"/>
</dbReference>
<keyword evidence="7" id="KW-0812">Transmembrane</keyword>
<evidence type="ECO:0000256" key="4">
    <source>
        <dbReference type="ARBA" id="ARBA00022882"/>
    </source>
</evidence>
<evidence type="ECO:0000313" key="9">
    <source>
        <dbReference type="Proteomes" id="UP000316621"/>
    </source>
</evidence>
<evidence type="ECO:0000313" key="8">
    <source>
        <dbReference type="EMBL" id="RZC56284.1"/>
    </source>
</evidence>
<name>A0A4Y7J568_PAPSO</name>
<protein>
    <recommendedName>
        <fullName evidence="10">Voltage-gated hydrogen channel 1</fullName>
    </recommendedName>
</protein>
<keyword evidence="7" id="KW-1133">Transmembrane helix</keyword>
<keyword evidence="7" id="KW-0472">Membrane</keyword>
<dbReference type="GO" id="GO:0030171">
    <property type="term" value="F:voltage-gated proton channel activity"/>
    <property type="evidence" value="ECO:0007669"/>
    <property type="project" value="InterPro"/>
</dbReference>
<feature type="transmembrane region" description="Helical" evidence="7">
    <location>
        <begin position="67"/>
        <end position="86"/>
    </location>
</feature>
<evidence type="ECO:0000256" key="1">
    <source>
        <dbReference type="ARBA" id="ARBA00004651"/>
    </source>
</evidence>
<proteinExistence type="predicted"/>
<dbReference type="GO" id="GO:0005886">
    <property type="term" value="C:plasma membrane"/>
    <property type="evidence" value="ECO:0007669"/>
    <property type="project" value="UniProtKB-SubCell"/>
</dbReference>
<dbReference type="InterPro" id="IPR031846">
    <property type="entry name" value="Hvcn1"/>
</dbReference>
<gene>
    <name evidence="8" type="ORF">C5167_015143</name>
</gene>
<evidence type="ECO:0000256" key="5">
    <source>
        <dbReference type="ARBA" id="ARBA00023065"/>
    </source>
</evidence>
<evidence type="ECO:0000256" key="7">
    <source>
        <dbReference type="SAM" id="Phobius"/>
    </source>
</evidence>
<keyword evidence="2" id="KW-0813">Transport</keyword>
<keyword evidence="6" id="KW-0407">Ion channel</keyword>
<dbReference type="Proteomes" id="UP000316621">
    <property type="component" value="Chromosome 3"/>
</dbReference>
<reference evidence="8 9" key="1">
    <citation type="journal article" date="2018" name="Science">
        <title>The opium poppy genome and morphinan production.</title>
        <authorList>
            <person name="Guo L."/>
            <person name="Winzer T."/>
            <person name="Yang X."/>
            <person name="Li Y."/>
            <person name="Ning Z."/>
            <person name="He Z."/>
            <person name="Teodor R."/>
            <person name="Lu Y."/>
            <person name="Bowser T.A."/>
            <person name="Graham I.A."/>
            <person name="Ye K."/>
        </authorList>
    </citation>
    <scope>NUCLEOTIDE SEQUENCE [LARGE SCALE GENOMIC DNA]</scope>
    <source>
        <strain evidence="9">cv. HN1</strain>
        <tissue evidence="8">Leaves</tissue>
    </source>
</reference>
<dbReference type="Gramene" id="RZC56284">
    <property type="protein sequence ID" value="RZC56284"/>
    <property type="gene ID" value="C5167_015143"/>
</dbReference>
<keyword evidence="5" id="KW-0406">Ion transport</keyword>
<accession>A0A4Y7J568</accession>
<evidence type="ECO:0000256" key="6">
    <source>
        <dbReference type="ARBA" id="ARBA00023303"/>
    </source>
</evidence>
<dbReference type="OMA" id="DQNRHAS"/>
<dbReference type="PANTHER" id="PTHR46480:SF1">
    <property type="entry name" value="VOLTAGE-GATED HYDROGEN CHANNEL 1"/>
    <property type="match status" value="1"/>
</dbReference>
<comment type="subcellular location">
    <subcellularLocation>
        <location evidence="1">Cell membrane</location>
        <topology evidence="1">Multi-pass membrane protein</topology>
    </subcellularLocation>
</comment>
<dbReference type="GO" id="GO:0034702">
    <property type="term" value="C:monoatomic ion channel complex"/>
    <property type="evidence" value="ECO:0007669"/>
    <property type="project" value="UniProtKB-KW"/>
</dbReference>
<keyword evidence="3" id="KW-1003">Cell membrane</keyword>
<sequence>MNSSQNQEQNPNTVIQIQASVDGLVKSWKRRQKWQLVFHNQEPENVSSNKKQRAPWRIRLAKFHESTRVHVISILLILTDLVFTILDLSFSVLSCKNKKVATGTSFFVRPGHVIDGVFVTSALILEFLKKEWSGLLLLVSLWRIVRVVESVFELSNQAMEAKIVAIQRQFEALQNRNQLLPALTA</sequence>
<evidence type="ECO:0000256" key="2">
    <source>
        <dbReference type="ARBA" id="ARBA00022448"/>
    </source>
</evidence>
<keyword evidence="9" id="KW-1185">Reference proteome</keyword>
<evidence type="ECO:0008006" key="10">
    <source>
        <dbReference type="Google" id="ProtNLM"/>
    </source>
</evidence>
<keyword evidence="4" id="KW-0851">Voltage-gated channel</keyword>